<evidence type="ECO:0000256" key="3">
    <source>
        <dbReference type="ARBA" id="ARBA00022729"/>
    </source>
</evidence>
<evidence type="ECO:0000256" key="4">
    <source>
        <dbReference type="ARBA" id="ARBA00023136"/>
    </source>
</evidence>
<evidence type="ECO:0000313" key="9">
    <source>
        <dbReference type="Proteomes" id="UP000095713"/>
    </source>
</evidence>
<keyword evidence="9" id="KW-1185">Reference proteome</keyword>
<keyword evidence="5" id="KW-0998">Cell outer membrane</keyword>
<dbReference type="Gene3D" id="1.25.40.390">
    <property type="match status" value="1"/>
</dbReference>
<evidence type="ECO:0008006" key="10">
    <source>
        <dbReference type="Google" id="ProtNLM"/>
    </source>
</evidence>
<dbReference type="GO" id="GO:0009279">
    <property type="term" value="C:cell outer membrane"/>
    <property type="evidence" value="ECO:0007669"/>
    <property type="project" value="UniProtKB-SubCell"/>
</dbReference>
<gene>
    <name evidence="8" type="ORF">A8C32_13905</name>
</gene>
<organism evidence="8 9">
    <name type="scientific">Flavivirga aquatica</name>
    <dbReference type="NCBI Taxonomy" id="1849968"/>
    <lineage>
        <taxon>Bacteria</taxon>
        <taxon>Pseudomonadati</taxon>
        <taxon>Bacteroidota</taxon>
        <taxon>Flavobacteriia</taxon>
        <taxon>Flavobacteriales</taxon>
        <taxon>Flavobacteriaceae</taxon>
        <taxon>Flavivirga</taxon>
    </lineage>
</organism>
<dbReference type="PROSITE" id="PS51257">
    <property type="entry name" value="PROKAR_LIPOPROTEIN"/>
    <property type="match status" value="1"/>
</dbReference>
<evidence type="ECO:0000256" key="2">
    <source>
        <dbReference type="ARBA" id="ARBA00006275"/>
    </source>
</evidence>
<reference evidence="8 9" key="1">
    <citation type="submission" date="2016-05" db="EMBL/GenBank/DDBJ databases">
        <title>Draft Genome Sequence of Algibacter sp. Strain SK-16 Isolated from the Surface Water of Aburatsubo Inlet.</title>
        <authorList>
            <person name="Wong S.-K."/>
            <person name="Yoshizawa S."/>
            <person name="Nakajima Y."/>
            <person name="Ogura Y."/>
            <person name="Tetsuya H."/>
            <person name="Hamasaki K."/>
        </authorList>
    </citation>
    <scope>NUCLEOTIDE SEQUENCE [LARGE SCALE GENOMIC DNA]</scope>
    <source>
        <strain evidence="8 9">SK-16</strain>
    </source>
</reference>
<name>A0A1E5TCD1_9FLAO</name>
<dbReference type="InterPro" id="IPR012944">
    <property type="entry name" value="SusD_RagB_dom"/>
</dbReference>
<dbReference type="InterPro" id="IPR033985">
    <property type="entry name" value="SusD-like_N"/>
</dbReference>
<dbReference type="SUPFAM" id="SSF48452">
    <property type="entry name" value="TPR-like"/>
    <property type="match status" value="1"/>
</dbReference>
<accession>A0A1E5TCD1</accession>
<dbReference type="Pfam" id="PF14322">
    <property type="entry name" value="SusD-like_3"/>
    <property type="match status" value="1"/>
</dbReference>
<evidence type="ECO:0000313" key="8">
    <source>
        <dbReference type="EMBL" id="OEK08987.1"/>
    </source>
</evidence>
<dbReference type="EMBL" id="MDJD01000014">
    <property type="protein sequence ID" value="OEK08987.1"/>
    <property type="molecule type" value="Genomic_DNA"/>
</dbReference>
<dbReference type="OrthoDB" id="1147023at2"/>
<comment type="caution">
    <text evidence="8">The sequence shown here is derived from an EMBL/GenBank/DDBJ whole genome shotgun (WGS) entry which is preliminary data.</text>
</comment>
<dbReference type="AlphaFoldDB" id="A0A1E5TCD1"/>
<proteinExistence type="inferred from homology"/>
<dbReference type="STRING" id="1849968.A8C32_13905"/>
<protein>
    <recommendedName>
        <fullName evidence="10">Carbohydrate-binding protein SusD</fullName>
    </recommendedName>
</protein>
<dbReference type="Pfam" id="PF07980">
    <property type="entry name" value="SusD_RagB"/>
    <property type="match status" value="1"/>
</dbReference>
<keyword evidence="3" id="KW-0732">Signal</keyword>
<feature type="domain" description="SusD-like N-terminal" evidence="7">
    <location>
        <begin position="19"/>
        <end position="222"/>
    </location>
</feature>
<evidence type="ECO:0000259" key="6">
    <source>
        <dbReference type="Pfam" id="PF07980"/>
    </source>
</evidence>
<dbReference type="RefSeq" id="WP_069829242.1">
    <property type="nucleotide sequence ID" value="NZ_MDJD01000014.1"/>
</dbReference>
<feature type="domain" description="RagB/SusD" evidence="6">
    <location>
        <begin position="397"/>
        <end position="435"/>
    </location>
</feature>
<dbReference type="Proteomes" id="UP000095713">
    <property type="component" value="Unassembled WGS sequence"/>
</dbReference>
<sequence>MKKNLIILIGLISFFSCDDYLDEVPDNRQTVTTLNDVSELLVSAYSEGTYNFVEWKTDNVTAIIDNNQLDWMTENYQFVPVVSSESQDTPTYFWEQNYQAIAHANQALQGLNEIKEGDVSFRNALKGEALMSRAYHHFMLANVFCQHYNDNNKGGLGVPYITDPETSLKVVYDRGTLEETYEKIEKDLLEALPLISDAYYTGTGKYHFTKNAANAFASRFYLFKGEYQKCIDYSNKLLGNGVINTTYVRDMDVVFTGTSSTQIADQYNNIDDPHNIFVVRKESFSDRYNRGYRTNTAIINNVIRANIQGSADQRDLFYTFGTEALQQPKYNELFEFTTATTGTGYIIMTQLRGEEVIFNRMESYIRLNRLEDALNDYNVFATLRYDNGGQLTIPEIVNGFGGSNQEAMFNFIILERRKEFLHEGLRWFDVKRLGIEVTHVDVNGNEFVLGSEDLRKAIQLPEKALTNGIEANPR</sequence>
<evidence type="ECO:0000256" key="5">
    <source>
        <dbReference type="ARBA" id="ARBA00023237"/>
    </source>
</evidence>
<comment type="similarity">
    <text evidence="2">Belongs to the SusD family.</text>
</comment>
<comment type="subcellular location">
    <subcellularLocation>
        <location evidence="1">Cell outer membrane</location>
    </subcellularLocation>
</comment>
<evidence type="ECO:0000259" key="7">
    <source>
        <dbReference type="Pfam" id="PF14322"/>
    </source>
</evidence>
<evidence type="ECO:0000256" key="1">
    <source>
        <dbReference type="ARBA" id="ARBA00004442"/>
    </source>
</evidence>
<keyword evidence="4" id="KW-0472">Membrane</keyword>
<dbReference type="InterPro" id="IPR011990">
    <property type="entry name" value="TPR-like_helical_dom_sf"/>
</dbReference>